<dbReference type="Proteomes" id="UP000321518">
    <property type="component" value="Unassembled WGS sequence"/>
</dbReference>
<sequence>MLGFVGLSDDNKERISRAIEVAKVGQDRLGMCSQGILDFWTAGRTIVHYGWIPTILFVAYRASNPRPPLMRLVSPLA</sequence>
<evidence type="ECO:0000256" key="8">
    <source>
        <dbReference type="ARBA" id="ARBA00023128"/>
    </source>
</evidence>
<evidence type="ECO:0000256" key="7">
    <source>
        <dbReference type="ARBA" id="ARBA00022989"/>
    </source>
</evidence>
<reference evidence="10 11" key="1">
    <citation type="submission" date="2019-07" db="EMBL/GenBank/DDBJ databases">
        <title>Rhodotorula toruloides NBRC10032 genome sequencing.</title>
        <authorList>
            <person name="Shida Y."/>
            <person name="Takaku H."/>
            <person name="Ogasawara W."/>
            <person name="Mori K."/>
        </authorList>
    </citation>
    <scope>NUCLEOTIDE SEQUENCE [LARGE SCALE GENOMIC DNA]</scope>
    <source>
        <strain evidence="10 11">NBRC10032</strain>
    </source>
</reference>
<gene>
    <name evidence="10" type="ORF">Rt10032_c07g3247</name>
</gene>
<protein>
    <submittedName>
        <fullName evidence="10">Uncharacterized protein</fullName>
    </submittedName>
</protein>
<comment type="caution">
    <text evidence="10">The sequence shown here is derived from an EMBL/GenBank/DDBJ whole genome shotgun (WGS) entry which is preliminary data.</text>
</comment>
<keyword evidence="8" id="KW-0496">Mitochondrion</keyword>
<keyword evidence="5" id="KW-1000">Mitochondrion outer membrane</keyword>
<dbReference type="InterPro" id="IPR012621">
    <property type="entry name" value="Tom7"/>
</dbReference>
<dbReference type="Pfam" id="PF08038">
    <property type="entry name" value="Tom7"/>
    <property type="match status" value="1"/>
</dbReference>
<proteinExistence type="inferred from homology"/>
<keyword evidence="3" id="KW-0813">Transport</keyword>
<evidence type="ECO:0000313" key="10">
    <source>
        <dbReference type="EMBL" id="GEM09230.1"/>
    </source>
</evidence>
<evidence type="ECO:0000256" key="6">
    <source>
        <dbReference type="ARBA" id="ARBA00022927"/>
    </source>
</evidence>
<keyword evidence="7" id="KW-1133">Transmembrane helix</keyword>
<evidence type="ECO:0000256" key="3">
    <source>
        <dbReference type="ARBA" id="ARBA00022448"/>
    </source>
</evidence>
<dbReference type="GO" id="GO:0030150">
    <property type="term" value="P:protein import into mitochondrial matrix"/>
    <property type="evidence" value="ECO:0007669"/>
    <property type="project" value="InterPro"/>
</dbReference>
<dbReference type="AlphaFoldDB" id="A0A511KFT8"/>
<comment type="similarity">
    <text evidence="2">Belongs to the Tom7 family.</text>
</comment>
<evidence type="ECO:0000256" key="9">
    <source>
        <dbReference type="ARBA" id="ARBA00023136"/>
    </source>
</evidence>
<keyword evidence="4" id="KW-0812">Transmembrane</keyword>
<evidence type="ECO:0000256" key="5">
    <source>
        <dbReference type="ARBA" id="ARBA00022787"/>
    </source>
</evidence>
<keyword evidence="9" id="KW-0472">Membrane</keyword>
<dbReference type="EMBL" id="BJWK01000007">
    <property type="protein sequence ID" value="GEM09230.1"/>
    <property type="molecule type" value="Genomic_DNA"/>
</dbReference>
<name>A0A511KFT8_RHOTO</name>
<evidence type="ECO:0000313" key="11">
    <source>
        <dbReference type="Proteomes" id="UP000321518"/>
    </source>
</evidence>
<evidence type="ECO:0000256" key="4">
    <source>
        <dbReference type="ARBA" id="ARBA00022692"/>
    </source>
</evidence>
<comment type="subcellular location">
    <subcellularLocation>
        <location evidence="1">Mitochondrion outer membrane</location>
        <topology evidence="1">Single-pass membrane protein</topology>
    </subcellularLocation>
</comment>
<dbReference type="GO" id="GO:0005742">
    <property type="term" value="C:mitochondrial outer membrane translocase complex"/>
    <property type="evidence" value="ECO:0007669"/>
    <property type="project" value="InterPro"/>
</dbReference>
<keyword evidence="6" id="KW-0653">Protein transport</keyword>
<evidence type="ECO:0000256" key="1">
    <source>
        <dbReference type="ARBA" id="ARBA00004572"/>
    </source>
</evidence>
<accession>A0A511KFT8</accession>
<organism evidence="10 11">
    <name type="scientific">Rhodotorula toruloides</name>
    <name type="common">Yeast</name>
    <name type="synonym">Rhodosporidium toruloides</name>
    <dbReference type="NCBI Taxonomy" id="5286"/>
    <lineage>
        <taxon>Eukaryota</taxon>
        <taxon>Fungi</taxon>
        <taxon>Dikarya</taxon>
        <taxon>Basidiomycota</taxon>
        <taxon>Pucciniomycotina</taxon>
        <taxon>Microbotryomycetes</taxon>
        <taxon>Sporidiobolales</taxon>
        <taxon>Sporidiobolaceae</taxon>
        <taxon>Rhodotorula</taxon>
    </lineage>
</organism>
<evidence type="ECO:0000256" key="2">
    <source>
        <dbReference type="ARBA" id="ARBA00010917"/>
    </source>
</evidence>
<dbReference type="OrthoDB" id="284357at2759"/>